<sequence>MDADRIDVVTEWEGETISDGYAGLRRLADRGFSGVVTDGAAWLFMLNGRIVGVSDGDLSEFEDASGTAYEAPHESLPLLFAMQERGGEVRTKYYTNDTPVSEADRTLSAGNFTGYIELSENVLSGDYYVAYYGGESLSAAFVGNARQVKTGSEAFELADDEVGIYTVYEVDLDVREVPEANGSGPGGSAAAAGAAGAAGSTAAAGSVDESDSSGSEGGIEIGGTDAGTDPGGADRGDSADPPDTGPSSDVDESAATDPAEADEPAGSDDVRDDAHSTASTSAEASPDAGTNGSDPAEEVENTGEEDVAREENVAGEKDVAGEGEDPDRADSTGDSTGDPAASTPDRSRNTSGTSRQTRAGSDSEPDRAPSDSKSDRAPSGSGPDRNPGTRARSGDDSDVPDDEDVFSEEAEWREAKSIPSLDPSESRPRPPEDARSGSGGNGERGGRSTSASAASGATSRSESKSGSETKSGSRSGSSDRSSTSGDEPSPRTTSTAEEPREGAVTERDRPSVERNRLNREINRLESELTQATEERDELAAERDRLVEERDDLEAETQRLEERVSELEEELDRVRTELSNARSQLPEGERVISAEEAIAETNLFIRYDSKSGATLQKVHAGEADRDELVSNLRIEHHTSFEDDDVVVEGQPYREFLTSTMEYGFTNWLVTELPFEIRETGAIGGLQDLYEVLPEIDRSEIGGTVSVTFTENGEEHREQRTFDLVLRDRMGNPLIVADLNDGRDPTVESSLNDLVENGSRIAESSEEFAAGFGVTSSFFEPEALEAAGDATGGGLLSRSKKRSYVKISRKRGFHLCLAESRDGGFHLTVPEL</sequence>
<feature type="compositionally biased region" description="Low complexity" evidence="1">
    <location>
        <begin position="468"/>
        <end position="487"/>
    </location>
</feature>
<feature type="compositionally biased region" description="Basic and acidic residues" evidence="1">
    <location>
        <begin position="424"/>
        <end position="435"/>
    </location>
</feature>
<feature type="compositionally biased region" description="Polar residues" evidence="1">
    <location>
        <begin position="349"/>
        <end position="360"/>
    </location>
</feature>
<feature type="compositionally biased region" description="Acidic residues" evidence="1">
    <location>
        <begin position="295"/>
        <end position="308"/>
    </location>
</feature>
<dbReference type="RefSeq" id="WP_379744871.1">
    <property type="nucleotide sequence ID" value="NZ_JBHSVN010000001.1"/>
</dbReference>
<reference evidence="3 4" key="1">
    <citation type="journal article" date="2019" name="Int. J. Syst. Evol. Microbiol.">
        <title>The Global Catalogue of Microorganisms (GCM) 10K type strain sequencing project: providing services to taxonomists for standard genome sequencing and annotation.</title>
        <authorList>
            <consortium name="The Broad Institute Genomics Platform"/>
            <consortium name="The Broad Institute Genome Sequencing Center for Infectious Disease"/>
            <person name="Wu L."/>
            <person name="Ma J."/>
        </authorList>
    </citation>
    <scope>NUCLEOTIDE SEQUENCE [LARGE SCALE GENOMIC DNA]</scope>
    <source>
        <strain evidence="3 4">SKJ47</strain>
    </source>
</reference>
<evidence type="ECO:0000256" key="1">
    <source>
        <dbReference type="SAM" id="MobiDB-lite"/>
    </source>
</evidence>
<comment type="caution">
    <text evidence="3">The sequence shown here is derived from an EMBL/GenBank/DDBJ whole genome shotgun (WGS) entry which is preliminary data.</text>
</comment>
<feature type="compositionally biased region" description="Basic and acidic residues" evidence="1">
    <location>
        <begin position="309"/>
        <end position="331"/>
    </location>
</feature>
<feature type="domain" description="DUF7527" evidence="2">
    <location>
        <begin position="591"/>
        <end position="830"/>
    </location>
</feature>
<dbReference type="AlphaFoldDB" id="A0ABD5UV17"/>
<accession>A0ABD5UV17</accession>
<feature type="compositionally biased region" description="Acidic residues" evidence="1">
    <location>
        <begin position="396"/>
        <end position="409"/>
    </location>
</feature>
<name>A0ABD5UV17_9EURY</name>
<evidence type="ECO:0000259" key="2">
    <source>
        <dbReference type="Pfam" id="PF24371"/>
    </source>
</evidence>
<protein>
    <recommendedName>
        <fullName evidence="2">DUF7527 domain-containing protein</fullName>
    </recommendedName>
</protein>
<feature type="compositionally biased region" description="Basic and acidic residues" evidence="1">
    <location>
        <begin position="497"/>
        <end position="518"/>
    </location>
</feature>
<feature type="compositionally biased region" description="Low complexity" evidence="1">
    <location>
        <begin position="276"/>
        <end position="285"/>
    </location>
</feature>
<organism evidence="3 4">
    <name type="scientific">Halopenitus salinus</name>
    <dbReference type="NCBI Taxonomy" id="1198295"/>
    <lineage>
        <taxon>Archaea</taxon>
        <taxon>Methanobacteriati</taxon>
        <taxon>Methanobacteriota</taxon>
        <taxon>Stenosarchaea group</taxon>
        <taxon>Halobacteria</taxon>
        <taxon>Halobacteriales</taxon>
        <taxon>Haloferacaceae</taxon>
        <taxon>Halopenitus</taxon>
    </lineage>
</organism>
<dbReference type="Proteomes" id="UP001596296">
    <property type="component" value="Unassembled WGS sequence"/>
</dbReference>
<dbReference type="InterPro" id="IPR055949">
    <property type="entry name" value="DUF7527"/>
</dbReference>
<gene>
    <name evidence="3" type="ORF">ACFQE9_12105</name>
</gene>
<evidence type="ECO:0000313" key="4">
    <source>
        <dbReference type="Proteomes" id="UP001596296"/>
    </source>
</evidence>
<dbReference type="EMBL" id="JBHSXL010000009">
    <property type="protein sequence ID" value="MFC6893342.1"/>
    <property type="molecule type" value="Genomic_DNA"/>
</dbReference>
<dbReference type="Pfam" id="PF24371">
    <property type="entry name" value="DUF7527"/>
    <property type="match status" value="1"/>
</dbReference>
<feature type="compositionally biased region" description="Basic and acidic residues" evidence="1">
    <location>
        <begin position="364"/>
        <end position="376"/>
    </location>
</feature>
<proteinExistence type="predicted"/>
<evidence type="ECO:0000313" key="3">
    <source>
        <dbReference type="EMBL" id="MFC6893342.1"/>
    </source>
</evidence>
<feature type="region of interest" description="Disordered" evidence="1">
    <location>
        <begin position="202"/>
        <end position="518"/>
    </location>
</feature>
<feature type="compositionally biased region" description="Acidic residues" evidence="1">
    <location>
        <begin position="249"/>
        <end position="266"/>
    </location>
</feature>
<dbReference type="Gene3D" id="1.10.287.1490">
    <property type="match status" value="1"/>
</dbReference>
<keyword evidence="4" id="KW-1185">Reference proteome</keyword>
<feature type="compositionally biased region" description="Low complexity" evidence="1">
    <location>
        <begin position="447"/>
        <end position="460"/>
    </location>
</feature>
<feature type="compositionally biased region" description="Gly residues" evidence="1">
    <location>
        <begin position="215"/>
        <end position="225"/>
    </location>
</feature>